<sequence>MKSLHALFKPTSSPTKTKTTASSSSSTTPTTTTASKTRKPTTSSSSNAPLPSPNPLETTTTISKTSKNEPKSLLSALFIPPTPPTEAQIIPLIHGSKTILQIHQIHAQIIFHNLSSSSLITTQLISSSSLRKSINHSLAVFNHHKPKNLFTFNALIRGLTTNSHFFNAIFHFRLMLRSGIRPDRLTYPFVLKSMAGLFLTELGMAIHCMVLRCGIELDSFVRVSLADMYVKVEKLGSAFKVFDESPERFDSGSSALLWNVLIKGCCKAGSMKKAVKLFKAMPKKENVSWSTLIDGFAKNGDMDRAMELFDQMPEKNVVSWTTMVDGFSRNGDSEKALSLFSKMLEEEVRPNAFTIVSALSACAKIGALEAGLRIHKYIKDNGLHLTEALGTALVDMYAKCGNIESASEVFGETKQKSIRTWTVMIWGWAIHGHSEQAIACFKQMMFAGIKPDEVVFLALLTACMHSGQVDVGLNFFDSMRLDYCIEPSMKHYTLIVDMLGSSGQLKEALRFIERMPMNPDFVIWGALFCACRAHKKTKMAKFALNKLLKLEPTHTGNYIFLSNAFAALGQWEDAERVRVLIQNRGVHKNSGWSYIEVEGQMHRFVSGDHDHKDAKAICLKLEEITAGAVKQGYIPGTEWVLHHNMEQEEKDDVLGSHGEKFALAFALICTSPGMTIRIVKNLQVCGDCHSLMKYVSKMSQREIILRDMKRFHHFKDGSCSCRDHW</sequence>
<dbReference type="PROSITE" id="PS51375">
    <property type="entry name" value="PPR"/>
    <property type="match status" value="5"/>
</dbReference>
<dbReference type="NCBIfam" id="TIGR00756">
    <property type="entry name" value="PPR"/>
    <property type="match status" value="4"/>
</dbReference>
<dbReference type="Pfam" id="PF01535">
    <property type="entry name" value="PPR"/>
    <property type="match status" value="4"/>
</dbReference>
<dbReference type="Pfam" id="PF20431">
    <property type="entry name" value="E_motif"/>
    <property type="match status" value="1"/>
</dbReference>
<comment type="similarity">
    <text evidence="1">Belongs to the PPR family. PCMP-H subfamily.</text>
</comment>
<evidence type="ECO:0000256" key="4">
    <source>
        <dbReference type="SAM" id="MobiDB-lite"/>
    </source>
</evidence>
<organism evidence="6 7">
    <name type="scientific">Populus tomentosa</name>
    <name type="common">Chinese white poplar</name>
    <dbReference type="NCBI Taxonomy" id="118781"/>
    <lineage>
        <taxon>Eukaryota</taxon>
        <taxon>Viridiplantae</taxon>
        <taxon>Streptophyta</taxon>
        <taxon>Embryophyta</taxon>
        <taxon>Tracheophyta</taxon>
        <taxon>Spermatophyta</taxon>
        <taxon>Magnoliopsida</taxon>
        <taxon>eudicotyledons</taxon>
        <taxon>Gunneridae</taxon>
        <taxon>Pentapetalae</taxon>
        <taxon>rosids</taxon>
        <taxon>fabids</taxon>
        <taxon>Malpighiales</taxon>
        <taxon>Salicaceae</taxon>
        <taxon>Saliceae</taxon>
        <taxon>Populus</taxon>
    </lineage>
</organism>
<feature type="domain" description="DYW" evidence="5">
    <location>
        <begin position="632"/>
        <end position="725"/>
    </location>
</feature>
<dbReference type="EMBL" id="JAAWWB010000002">
    <property type="protein sequence ID" value="KAG6789870.1"/>
    <property type="molecule type" value="Genomic_DNA"/>
</dbReference>
<feature type="repeat" description="PPR" evidence="3">
    <location>
        <begin position="148"/>
        <end position="182"/>
    </location>
</feature>
<dbReference type="Proteomes" id="UP000886885">
    <property type="component" value="Chromosome 1D"/>
</dbReference>
<dbReference type="OrthoDB" id="185373at2759"/>
<evidence type="ECO:0000256" key="2">
    <source>
        <dbReference type="ARBA" id="ARBA00022737"/>
    </source>
</evidence>
<evidence type="ECO:0000256" key="3">
    <source>
        <dbReference type="PROSITE-ProRule" id="PRU00708"/>
    </source>
</evidence>
<dbReference type="PANTHER" id="PTHR47926:SF492">
    <property type="entry name" value="DYW DOMAIN-CONTAINING PROTEIN"/>
    <property type="match status" value="1"/>
</dbReference>
<keyword evidence="7" id="KW-1185">Reference proteome</keyword>
<feature type="repeat" description="PPR" evidence="3">
    <location>
        <begin position="316"/>
        <end position="350"/>
    </location>
</feature>
<dbReference type="Pfam" id="PF14432">
    <property type="entry name" value="DYW_deaminase"/>
    <property type="match status" value="1"/>
</dbReference>
<feature type="region of interest" description="Disordered" evidence="4">
    <location>
        <begin position="1"/>
        <end position="68"/>
    </location>
</feature>
<dbReference type="FunFam" id="1.25.40.10:FF:000090">
    <property type="entry name" value="Pentatricopeptide repeat-containing protein, chloroplastic"/>
    <property type="match status" value="1"/>
</dbReference>
<gene>
    <name evidence="6" type="ORF">POTOM_006001</name>
</gene>
<evidence type="ECO:0000259" key="5">
    <source>
        <dbReference type="Pfam" id="PF14432"/>
    </source>
</evidence>
<comment type="caution">
    <text evidence="6">The sequence shown here is derived from an EMBL/GenBank/DDBJ whole genome shotgun (WGS) entry which is preliminary data.</text>
</comment>
<proteinExistence type="inferred from homology"/>
<dbReference type="InterPro" id="IPR046848">
    <property type="entry name" value="E_motif"/>
</dbReference>
<feature type="repeat" description="PPR" evidence="3">
    <location>
        <begin position="285"/>
        <end position="315"/>
    </location>
</feature>
<dbReference type="PANTHER" id="PTHR47926">
    <property type="entry name" value="PENTATRICOPEPTIDE REPEAT-CONTAINING PROTEIN"/>
    <property type="match status" value="1"/>
</dbReference>
<feature type="repeat" description="PPR" evidence="3">
    <location>
        <begin position="417"/>
        <end position="451"/>
    </location>
</feature>
<keyword evidence="2" id="KW-0677">Repeat</keyword>
<dbReference type="GO" id="GO:0003723">
    <property type="term" value="F:RNA binding"/>
    <property type="evidence" value="ECO:0007669"/>
    <property type="project" value="InterPro"/>
</dbReference>
<feature type="compositionally biased region" description="Low complexity" evidence="4">
    <location>
        <begin position="9"/>
        <end position="49"/>
    </location>
</feature>
<dbReference type="AlphaFoldDB" id="A0A8X8AMF8"/>
<protein>
    <recommendedName>
        <fullName evidence="5">DYW domain-containing protein</fullName>
    </recommendedName>
</protein>
<evidence type="ECO:0000256" key="1">
    <source>
        <dbReference type="ARBA" id="ARBA00006643"/>
    </source>
</evidence>
<dbReference type="InterPro" id="IPR032867">
    <property type="entry name" value="DYW_dom"/>
</dbReference>
<reference evidence="6" key="1">
    <citation type="journal article" date="2020" name="bioRxiv">
        <title>Hybrid origin of Populus tomentosa Carr. identified through genome sequencing and phylogenomic analysis.</title>
        <authorList>
            <person name="An X."/>
            <person name="Gao K."/>
            <person name="Chen Z."/>
            <person name="Li J."/>
            <person name="Yang X."/>
            <person name="Yang X."/>
            <person name="Zhou J."/>
            <person name="Guo T."/>
            <person name="Zhao T."/>
            <person name="Huang S."/>
            <person name="Miao D."/>
            <person name="Khan W.U."/>
            <person name="Rao P."/>
            <person name="Ye M."/>
            <person name="Lei B."/>
            <person name="Liao W."/>
            <person name="Wang J."/>
            <person name="Ji L."/>
            <person name="Li Y."/>
            <person name="Guo B."/>
            <person name="Mustafa N.S."/>
            <person name="Li S."/>
            <person name="Yun Q."/>
            <person name="Keller S.R."/>
            <person name="Mao J."/>
            <person name="Zhang R."/>
            <person name="Strauss S.H."/>
        </authorList>
    </citation>
    <scope>NUCLEOTIDE SEQUENCE</scope>
    <source>
        <strain evidence="6">GM15</strain>
        <tissue evidence="6">Leaf</tissue>
    </source>
</reference>
<dbReference type="InterPro" id="IPR002885">
    <property type="entry name" value="PPR_rpt"/>
</dbReference>
<dbReference type="InterPro" id="IPR046960">
    <property type="entry name" value="PPR_At4g14850-like_plant"/>
</dbReference>
<name>A0A8X8AMF8_POPTO</name>
<dbReference type="FunFam" id="1.25.40.10:FF:000348">
    <property type="entry name" value="Pentatricopeptide repeat-containing protein chloroplastic"/>
    <property type="match status" value="1"/>
</dbReference>
<dbReference type="GO" id="GO:0009451">
    <property type="term" value="P:RNA modification"/>
    <property type="evidence" value="ECO:0007669"/>
    <property type="project" value="InterPro"/>
</dbReference>
<dbReference type="Pfam" id="PF13041">
    <property type="entry name" value="PPR_2"/>
    <property type="match status" value="2"/>
</dbReference>
<accession>A0A8X8AMF8</accession>
<evidence type="ECO:0000313" key="7">
    <source>
        <dbReference type="Proteomes" id="UP000886885"/>
    </source>
</evidence>
<dbReference type="GO" id="GO:0008270">
    <property type="term" value="F:zinc ion binding"/>
    <property type="evidence" value="ECO:0007669"/>
    <property type="project" value="InterPro"/>
</dbReference>
<feature type="repeat" description="PPR" evidence="3">
    <location>
        <begin position="254"/>
        <end position="284"/>
    </location>
</feature>
<dbReference type="Pfam" id="PF12854">
    <property type="entry name" value="PPR_1"/>
    <property type="match status" value="1"/>
</dbReference>
<evidence type="ECO:0000313" key="6">
    <source>
        <dbReference type="EMBL" id="KAG6789870.1"/>
    </source>
</evidence>